<dbReference type="EMBL" id="POUN01000004">
    <property type="protein sequence ID" value="PNF80043.1"/>
    <property type="molecule type" value="Genomic_DNA"/>
</dbReference>
<keyword evidence="1" id="KW-0175">Coiled coil</keyword>
<evidence type="ECO:0000259" key="2">
    <source>
        <dbReference type="Pfam" id="PF11740"/>
    </source>
</evidence>
<dbReference type="RefSeq" id="WP_102825929.1">
    <property type="nucleotide sequence ID" value="NZ_CP139348.1"/>
</dbReference>
<dbReference type="OrthoDB" id="7015148at2"/>
<feature type="domain" description="KfrA N-terminal DNA-binding" evidence="2">
    <location>
        <begin position="3"/>
        <end position="90"/>
    </location>
</feature>
<dbReference type="Pfam" id="PF11740">
    <property type="entry name" value="KfrA_N"/>
    <property type="match status" value="1"/>
</dbReference>
<evidence type="ECO:0000313" key="3">
    <source>
        <dbReference type="EMBL" id="PNF80043.1"/>
    </source>
</evidence>
<organism evidence="3 4">
    <name type="scientific">Stutzerimonas stutzeri</name>
    <name type="common">Pseudomonas stutzeri</name>
    <dbReference type="NCBI Taxonomy" id="316"/>
    <lineage>
        <taxon>Bacteria</taxon>
        <taxon>Pseudomonadati</taxon>
        <taxon>Pseudomonadota</taxon>
        <taxon>Gammaproteobacteria</taxon>
        <taxon>Pseudomonadales</taxon>
        <taxon>Pseudomonadaceae</taxon>
        <taxon>Stutzerimonas</taxon>
    </lineage>
</organism>
<evidence type="ECO:0000313" key="4">
    <source>
        <dbReference type="Proteomes" id="UP000235925"/>
    </source>
</evidence>
<feature type="coiled-coil region" evidence="1">
    <location>
        <begin position="52"/>
        <end position="118"/>
    </location>
</feature>
<name>A0A2N8S085_STUST</name>
<dbReference type="AlphaFoldDB" id="A0A2N8S085"/>
<evidence type="ECO:0000256" key="1">
    <source>
        <dbReference type="SAM" id="Coils"/>
    </source>
</evidence>
<proteinExistence type="predicted"/>
<accession>A0A2N8S085</accession>
<comment type="caution">
    <text evidence="3">The sequence shown here is derived from an EMBL/GenBank/DDBJ whole genome shotgun (WGS) entry which is preliminary data.</text>
</comment>
<reference evidence="3 4" key="1">
    <citation type="submission" date="2018-01" db="EMBL/GenBank/DDBJ databases">
        <title>Denitrification phenotypes of diverse strains of Pseudomonas stutzeri.</title>
        <authorList>
            <person name="Milligan D.A."/>
            <person name="Bergaust L."/>
            <person name="Bakken L.R."/>
            <person name="Frostegard A."/>
        </authorList>
    </citation>
    <scope>NUCLEOTIDE SEQUENCE [LARGE SCALE GENOMIC DNA]</scope>
    <source>
        <strain evidence="3 4">KC</strain>
    </source>
</reference>
<protein>
    <recommendedName>
        <fullName evidence="2">KfrA N-terminal DNA-binding domain-containing protein</fullName>
    </recommendedName>
</protein>
<dbReference type="Proteomes" id="UP000235925">
    <property type="component" value="Unassembled WGS sequence"/>
</dbReference>
<gene>
    <name evidence="3" type="ORF">CXK92_15645</name>
</gene>
<dbReference type="InterPro" id="IPR021104">
    <property type="entry name" value="KfrA_DNA-bd_N"/>
</dbReference>
<sequence length="150" mass="16762">MRALETVLGGAEKTNHRDLKEIEETEGGRAEGQLQLSEQLVSLVSHLADQLVEEAEASIAQEREHLARERLDYQNQIRQAEAHIQQLESQFARLAEQLNVAQQALNQAQHQHQLAQLDYVRLTQANDDKDARLAALSVLPGRSGQPAQSL</sequence>